<evidence type="ECO:0000313" key="3">
    <source>
        <dbReference type="Proteomes" id="UP000661696"/>
    </source>
</evidence>
<feature type="transmembrane region" description="Helical" evidence="1">
    <location>
        <begin position="26"/>
        <end position="47"/>
    </location>
</feature>
<keyword evidence="1" id="KW-0812">Transmembrane</keyword>
<keyword evidence="1" id="KW-0472">Membrane</keyword>
<comment type="caution">
    <text evidence="2">The sequence shown here is derived from an EMBL/GenBank/DDBJ whole genome shotgun (WGS) entry which is preliminary data.</text>
</comment>
<keyword evidence="1" id="KW-1133">Transmembrane helix</keyword>
<gene>
    <name evidence="2" type="ORF">JET18_03745</name>
</gene>
<protein>
    <recommendedName>
        <fullName evidence="4">Phage abortive infection protein</fullName>
    </recommendedName>
</protein>
<sequence>MNQYQTNENLSKLENNKIKPQNWDKITISLLTLSGLIILFSFCSPYLFTQFSSNIDFNDTGQIGDTLGGIINPFIALSGVILTFLAFYMQIKANQIQITQFNSTIEKEKESRIFNDKYNSYNHISLLITDIEYILDDINKKIEKIEEYIRLESDDDLTTHTLFRTPSIQYSKVLELDRLEIYKGFNFFIGINSRDSLIIYNKLYNILNFLPDFFKSIYDNYENHSRNILEIKNTIRNDLNNLLDEASQIINNSYTDPNSSNYLKKPEVIICNKLIESYYLIINESYDTNLNVAKETDFNKLNKVLETFIYEALKIRREVLNYDRSIEKLMENSSFIRKNIHDAKQQKVSFIISLKNEYDKFTNQQDGTLVSLANVKEKISNSLQKIDLHSDL</sequence>
<dbReference type="EMBL" id="JAELVM010000001">
    <property type="protein sequence ID" value="MBL1219935.1"/>
    <property type="molecule type" value="Genomic_DNA"/>
</dbReference>
<reference evidence="2 3" key="1">
    <citation type="submission" date="2020-12" db="EMBL/GenBank/DDBJ databases">
        <title>Chryseobacterium endoalhailicus sp. nov., isolated from seed of leguminous plant.</title>
        <authorList>
            <person name="Zhang X."/>
        </authorList>
    </citation>
    <scope>NUCLEOTIDE SEQUENCE [LARGE SCALE GENOMIC DNA]</scope>
    <source>
        <strain evidence="2 3">L7</strain>
    </source>
</reference>
<keyword evidence="3" id="KW-1185">Reference proteome</keyword>
<evidence type="ECO:0008006" key="4">
    <source>
        <dbReference type="Google" id="ProtNLM"/>
    </source>
</evidence>
<evidence type="ECO:0000256" key="1">
    <source>
        <dbReference type="SAM" id="Phobius"/>
    </source>
</evidence>
<accession>A0ABS1QBF1</accession>
<organism evidence="2 3">
    <name type="scientific">Chryseobacterium endalhagicum</name>
    <dbReference type="NCBI Taxonomy" id="2797638"/>
    <lineage>
        <taxon>Bacteria</taxon>
        <taxon>Pseudomonadati</taxon>
        <taxon>Bacteroidota</taxon>
        <taxon>Flavobacteriia</taxon>
        <taxon>Flavobacteriales</taxon>
        <taxon>Weeksellaceae</taxon>
        <taxon>Chryseobacterium group</taxon>
        <taxon>Chryseobacterium</taxon>
    </lineage>
</organism>
<name>A0ABS1QBF1_9FLAO</name>
<dbReference type="Proteomes" id="UP000661696">
    <property type="component" value="Unassembled WGS sequence"/>
</dbReference>
<proteinExistence type="predicted"/>
<evidence type="ECO:0000313" key="2">
    <source>
        <dbReference type="EMBL" id="MBL1219935.1"/>
    </source>
</evidence>
<feature type="transmembrane region" description="Helical" evidence="1">
    <location>
        <begin position="67"/>
        <end position="88"/>
    </location>
</feature>
<dbReference type="RefSeq" id="WP_202089272.1">
    <property type="nucleotide sequence ID" value="NZ_JAELVM010000001.1"/>
</dbReference>